<name>A0A9N9HYB0_9GLOM</name>
<protein>
    <submittedName>
        <fullName evidence="1">5585_t:CDS:1</fullName>
    </submittedName>
</protein>
<dbReference type="AlphaFoldDB" id="A0A9N9HYB0"/>
<sequence length="95" mass="11423">MRSIKRFCDRLPLMTIKSHNVKLSSKDIPSTSKKSKETYFFSVTDHIKRILSNLKIRNCLYFSEGIETDTKSEFWYEELWQQSPLFRAECYHHNN</sequence>
<keyword evidence="2" id="KW-1185">Reference proteome</keyword>
<evidence type="ECO:0000313" key="1">
    <source>
        <dbReference type="EMBL" id="CAG8711691.1"/>
    </source>
</evidence>
<accession>A0A9N9HYB0</accession>
<feature type="non-terminal residue" evidence="1">
    <location>
        <position position="95"/>
    </location>
</feature>
<organism evidence="1 2">
    <name type="scientific">Funneliformis caledonium</name>
    <dbReference type="NCBI Taxonomy" id="1117310"/>
    <lineage>
        <taxon>Eukaryota</taxon>
        <taxon>Fungi</taxon>
        <taxon>Fungi incertae sedis</taxon>
        <taxon>Mucoromycota</taxon>
        <taxon>Glomeromycotina</taxon>
        <taxon>Glomeromycetes</taxon>
        <taxon>Glomerales</taxon>
        <taxon>Glomeraceae</taxon>
        <taxon>Funneliformis</taxon>
    </lineage>
</organism>
<dbReference type="EMBL" id="CAJVPQ010008982">
    <property type="protein sequence ID" value="CAG8711691.1"/>
    <property type="molecule type" value="Genomic_DNA"/>
</dbReference>
<evidence type="ECO:0000313" key="2">
    <source>
        <dbReference type="Proteomes" id="UP000789570"/>
    </source>
</evidence>
<comment type="caution">
    <text evidence="1">The sequence shown here is derived from an EMBL/GenBank/DDBJ whole genome shotgun (WGS) entry which is preliminary data.</text>
</comment>
<dbReference type="Proteomes" id="UP000789570">
    <property type="component" value="Unassembled WGS sequence"/>
</dbReference>
<gene>
    <name evidence="1" type="ORF">FCALED_LOCUS13950</name>
</gene>
<dbReference type="OrthoDB" id="2308269at2759"/>
<proteinExistence type="predicted"/>
<reference evidence="1" key="1">
    <citation type="submission" date="2021-06" db="EMBL/GenBank/DDBJ databases">
        <authorList>
            <person name="Kallberg Y."/>
            <person name="Tangrot J."/>
            <person name="Rosling A."/>
        </authorList>
    </citation>
    <scope>NUCLEOTIDE SEQUENCE</scope>
    <source>
        <strain evidence="1">UK204</strain>
    </source>
</reference>